<evidence type="ECO:0000313" key="2">
    <source>
        <dbReference type="Proteomes" id="UP000019763"/>
    </source>
</evidence>
<dbReference type="GeneID" id="22911458"/>
<accession>A0A023BAL5</accession>
<dbReference type="Proteomes" id="UP000019763">
    <property type="component" value="Unassembled WGS sequence"/>
</dbReference>
<dbReference type="EMBL" id="AFNH02000288">
    <property type="protein sequence ID" value="EZG78356.1"/>
    <property type="molecule type" value="Genomic_DNA"/>
</dbReference>
<evidence type="ECO:0000313" key="1">
    <source>
        <dbReference type="EMBL" id="EZG78356.1"/>
    </source>
</evidence>
<dbReference type="AlphaFoldDB" id="A0A023BAL5"/>
<gene>
    <name evidence="1" type="ORF">GNI_037540</name>
</gene>
<organism evidence="1 2">
    <name type="scientific">Gregarina niphandrodes</name>
    <name type="common">Septate eugregarine</name>
    <dbReference type="NCBI Taxonomy" id="110365"/>
    <lineage>
        <taxon>Eukaryota</taxon>
        <taxon>Sar</taxon>
        <taxon>Alveolata</taxon>
        <taxon>Apicomplexa</taxon>
        <taxon>Conoidasida</taxon>
        <taxon>Gregarinasina</taxon>
        <taxon>Eugregarinorida</taxon>
        <taxon>Gregarinidae</taxon>
        <taxon>Gregarina</taxon>
    </lineage>
</organism>
<dbReference type="VEuPathDB" id="CryptoDB:GNI_037540"/>
<keyword evidence="2" id="KW-1185">Reference proteome</keyword>
<proteinExistence type="predicted"/>
<name>A0A023BAL5_GRENI</name>
<comment type="caution">
    <text evidence="1">The sequence shown here is derived from an EMBL/GenBank/DDBJ whole genome shotgun (WGS) entry which is preliminary data.</text>
</comment>
<dbReference type="RefSeq" id="XP_011129336.1">
    <property type="nucleotide sequence ID" value="XM_011131034.1"/>
</dbReference>
<sequence>MYHCGYFTVKDHDKRLNVYSVASPNDDVRFGVVRITLRMHARMSDRTRRSHIRELVTELEAGRLKSFLREFDSFFNCLNMFYQKTDYQFIINGVFCLLGEFIKTELKPFSGGAGAIAETSKRIYKFAFKVDGTAKEALDEAKTFLVQQKEKNSTHKILKVGVEVRTAAPNKPKTIQSHVVTDSDSDNAAVGNAAAA</sequence>
<reference evidence="1" key="1">
    <citation type="submission" date="2013-12" db="EMBL/GenBank/DDBJ databases">
        <authorList>
            <person name="Omoto C.K."/>
            <person name="Sibley D."/>
            <person name="Venepally P."/>
            <person name="Hadjithomas M."/>
            <person name="Karamycheva S."/>
            <person name="Brunk B."/>
            <person name="Roos D."/>
            <person name="Caler E."/>
            <person name="Lorenzi H."/>
        </authorList>
    </citation>
    <scope>NUCLEOTIDE SEQUENCE</scope>
</reference>
<protein>
    <submittedName>
        <fullName evidence="1">AAA-ATPase</fullName>
    </submittedName>
</protein>